<gene>
    <name evidence="2" type="ORF">BKE38_26645</name>
</gene>
<evidence type="ECO:0000259" key="1">
    <source>
        <dbReference type="PROSITE" id="PS50146"/>
    </source>
</evidence>
<organism evidence="2 3">
    <name type="scientific">Teichococcus deserti</name>
    <dbReference type="NCBI Taxonomy" id="1817963"/>
    <lineage>
        <taxon>Bacteria</taxon>
        <taxon>Pseudomonadati</taxon>
        <taxon>Pseudomonadota</taxon>
        <taxon>Alphaproteobacteria</taxon>
        <taxon>Acetobacterales</taxon>
        <taxon>Roseomonadaceae</taxon>
        <taxon>Roseomonas</taxon>
    </lineage>
</organism>
<dbReference type="OrthoDB" id="142078at2"/>
<accession>A0A1V2GV64</accession>
<dbReference type="GO" id="GO:0016301">
    <property type="term" value="F:kinase activity"/>
    <property type="evidence" value="ECO:0007669"/>
    <property type="project" value="UniProtKB-KW"/>
</dbReference>
<reference evidence="2 3" key="1">
    <citation type="submission" date="2016-10" db="EMBL/GenBank/DDBJ databases">
        <title>Draft Genome sequence of Roseomonas sp. strain M3.</title>
        <authorList>
            <person name="Subhash Y."/>
            <person name="Lee S."/>
        </authorList>
    </citation>
    <scope>NUCLEOTIDE SEQUENCE [LARGE SCALE GENOMIC DNA]</scope>
    <source>
        <strain evidence="2 3">M3</strain>
    </source>
</reference>
<evidence type="ECO:0000313" key="2">
    <source>
        <dbReference type="EMBL" id="ONG45268.1"/>
    </source>
</evidence>
<protein>
    <submittedName>
        <fullName evidence="2">Diacylglycerol kinase</fullName>
    </submittedName>
</protein>
<evidence type="ECO:0000313" key="3">
    <source>
        <dbReference type="Proteomes" id="UP000188879"/>
    </source>
</evidence>
<name>A0A1V2GV64_9PROT</name>
<dbReference type="AlphaFoldDB" id="A0A1V2GV64"/>
<dbReference type="InterPro" id="IPR045540">
    <property type="entry name" value="YegS/DAGK_C"/>
</dbReference>
<comment type="caution">
    <text evidence="2">The sequence shown here is derived from an EMBL/GenBank/DDBJ whole genome shotgun (WGS) entry which is preliminary data.</text>
</comment>
<dbReference type="Gene3D" id="3.40.50.10330">
    <property type="entry name" value="Probable inorganic polyphosphate/atp-NAD kinase, domain 1"/>
    <property type="match status" value="1"/>
</dbReference>
<dbReference type="Proteomes" id="UP000188879">
    <property type="component" value="Unassembled WGS sequence"/>
</dbReference>
<dbReference type="InterPro" id="IPR016064">
    <property type="entry name" value="NAD/diacylglycerol_kinase_sf"/>
</dbReference>
<dbReference type="SUPFAM" id="SSF111331">
    <property type="entry name" value="NAD kinase/diacylglycerol kinase-like"/>
    <property type="match status" value="1"/>
</dbReference>
<dbReference type="RefSeq" id="WP_076960290.1">
    <property type="nucleotide sequence ID" value="NZ_MLCO01000358.1"/>
</dbReference>
<feature type="domain" description="DAGKc" evidence="1">
    <location>
        <begin position="1"/>
        <end position="129"/>
    </location>
</feature>
<keyword evidence="3" id="KW-1185">Reference proteome</keyword>
<dbReference type="Gene3D" id="2.60.200.40">
    <property type="match status" value="1"/>
</dbReference>
<dbReference type="PROSITE" id="PS50146">
    <property type="entry name" value="DAGK"/>
    <property type="match status" value="1"/>
</dbReference>
<keyword evidence="2" id="KW-0808">Transferase</keyword>
<dbReference type="EMBL" id="MLCO01000358">
    <property type="protein sequence ID" value="ONG45268.1"/>
    <property type="molecule type" value="Genomic_DNA"/>
</dbReference>
<sequence>MRATLLLNPRAGTLLDQPELPARLEAALRDAGFFLDVIGAEAGDTLPQRLDAALATKNPVLIVGGGDGTLRSAAARLVGRDIALGLLPLGTMNLLARDLGLPLDPVEAAHALGQAGIRAIDLAEVNGEIFLCQSVVGLPNRLGLHRERIRGDGRLAARWRMAVAALRAFWRHPPLRLAWQLEDGPPRRAWTRALSVVSNEYADAPGRMFHRPRLDGGRLSLHVAQDFGVWWVLRLLLAMAAGRWRHRRGLITETAPALSILSRRRHLRVMNDGEALLLETPLRYRIHPGALRVLAPAEVAAPARAAPALEEPLA</sequence>
<dbReference type="InterPro" id="IPR001206">
    <property type="entry name" value="Diacylglycerol_kinase_cat_dom"/>
</dbReference>
<dbReference type="SMART" id="SM00046">
    <property type="entry name" value="DAGKc"/>
    <property type="match status" value="1"/>
</dbReference>
<keyword evidence="2" id="KW-0418">Kinase</keyword>
<dbReference type="Pfam" id="PF00781">
    <property type="entry name" value="DAGK_cat"/>
    <property type="match status" value="1"/>
</dbReference>
<dbReference type="InterPro" id="IPR017438">
    <property type="entry name" value="ATP-NAD_kinase_N"/>
</dbReference>
<dbReference type="Pfam" id="PF19279">
    <property type="entry name" value="YegS_C"/>
    <property type="match status" value="1"/>
</dbReference>
<proteinExistence type="predicted"/>